<evidence type="ECO:0000313" key="2">
    <source>
        <dbReference type="Proteomes" id="UP001234178"/>
    </source>
</evidence>
<evidence type="ECO:0000313" key="1">
    <source>
        <dbReference type="EMBL" id="KAK4035975.1"/>
    </source>
</evidence>
<reference evidence="1 2" key="1">
    <citation type="journal article" date="2023" name="Nucleic Acids Res.">
        <title>The hologenome of Daphnia magna reveals possible DNA methylation and microbiome-mediated evolution of the host genome.</title>
        <authorList>
            <person name="Chaturvedi A."/>
            <person name="Li X."/>
            <person name="Dhandapani V."/>
            <person name="Marshall H."/>
            <person name="Kissane S."/>
            <person name="Cuenca-Cambronero M."/>
            <person name="Asole G."/>
            <person name="Calvet F."/>
            <person name="Ruiz-Romero M."/>
            <person name="Marangio P."/>
            <person name="Guigo R."/>
            <person name="Rago D."/>
            <person name="Mirbahai L."/>
            <person name="Eastwood N."/>
            <person name="Colbourne J.K."/>
            <person name="Zhou J."/>
            <person name="Mallon E."/>
            <person name="Orsini L."/>
        </authorList>
    </citation>
    <scope>NUCLEOTIDE SEQUENCE [LARGE SCALE GENOMIC DNA]</scope>
    <source>
        <strain evidence="1">LRV0_1</strain>
    </source>
</reference>
<organism evidence="1 2">
    <name type="scientific">Daphnia magna</name>
    <dbReference type="NCBI Taxonomy" id="35525"/>
    <lineage>
        <taxon>Eukaryota</taxon>
        <taxon>Metazoa</taxon>
        <taxon>Ecdysozoa</taxon>
        <taxon>Arthropoda</taxon>
        <taxon>Crustacea</taxon>
        <taxon>Branchiopoda</taxon>
        <taxon>Diplostraca</taxon>
        <taxon>Cladocera</taxon>
        <taxon>Anomopoda</taxon>
        <taxon>Daphniidae</taxon>
        <taxon>Daphnia</taxon>
    </lineage>
</organism>
<dbReference type="Proteomes" id="UP001234178">
    <property type="component" value="Unassembled WGS sequence"/>
</dbReference>
<gene>
    <name evidence="1" type="ORF">OUZ56_028051</name>
</gene>
<name>A0ABR0B2Q9_9CRUS</name>
<comment type="caution">
    <text evidence="1">The sequence shown here is derived from an EMBL/GenBank/DDBJ whole genome shotgun (WGS) entry which is preliminary data.</text>
</comment>
<keyword evidence="2" id="KW-1185">Reference proteome</keyword>
<sequence length="116" mass="13423">MSKKRTKSTYTDSVVQHRAPLVPSFPSERASLFLNDCVVMIALTSLLCRRVFYENDDCIARMQGKGREKHTTHTYFLMLKFVHCVLYPFHKPVSSSSPERRVAPPRTQPHLLFLRA</sequence>
<protein>
    <submittedName>
        <fullName evidence="1">Uncharacterized protein</fullName>
    </submittedName>
</protein>
<proteinExistence type="predicted"/>
<accession>A0ABR0B2Q9</accession>
<dbReference type="EMBL" id="JAOYFB010000040">
    <property type="protein sequence ID" value="KAK4035975.1"/>
    <property type="molecule type" value="Genomic_DNA"/>
</dbReference>